<dbReference type="AlphaFoldDB" id="A0A9X9XF24"/>
<organism evidence="1 2">
    <name type="scientific">Neoroseomonas eburnea</name>
    <dbReference type="NCBI Taxonomy" id="1346889"/>
    <lineage>
        <taxon>Bacteria</taxon>
        <taxon>Pseudomonadati</taxon>
        <taxon>Pseudomonadota</taxon>
        <taxon>Alphaproteobacteria</taxon>
        <taxon>Acetobacterales</taxon>
        <taxon>Acetobacteraceae</taxon>
        <taxon>Neoroseomonas</taxon>
    </lineage>
</organism>
<evidence type="ECO:0000313" key="2">
    <source>
        <dbReference type="Proteomes" id="UP001138709"/>
    </source>
</evidence>
<accession>A0A9X9XF24</accession>
<dbReference type="EMBL" id="JAAEDL010000018">
    <property type="protein sequence ID" value="MBR0682310.1"/>
    <property type="molecule type" value="Genomic_DNA"/>
</dbReference>
<protein>
    <submittedName>
        <fullName evidence="1">Uncharacterized protein</fullName>
    </submittedName>
</protein>
<comment type="caution">
    <text evidence="1">The sequence shown here is derived from an EMBL/GenBank/DDBJ whole genome shotgun (WGS) entry which is preliminary data.</text>
</comment>
<dbReference type="RefSeq" id="WP_211847845.1">
    <property type="nucleotide sequence ID" value="NZ_JAAEDL010000018.1"/>
</dbReference>
<keyword evidence="2" id="KW-1185">Reference proteome</keyword>
<reference evidence="1" key="1">
    <citation type="submission" date="2020-01" db="EMBL/GenBank/DDBJ databases">
        <authorList>
            <person name="Rat A."/>
        </authorList>
    </citation>
    <scope>NUCLEOTIDE SEQUENCE</scope>
    <source>
        <strain evidence="1">LMG 31228</strain>
    </source>
</reference>
<sequence>MVNSSGFGRRAVSLALCGLAAGCTGLPQPPVTRLPVDPTLGFADPTRQAIIHASYVFPQPASLRGNPVEAAQAISEAEHLAVELRYGPRWVEMSPLVPMAFAQAREEWRGALGIAPEAAPQAVIDAMTAVRLALAAQNPPGAAAALRPPVVAPGGAASLQRLAELPPLPRTAWASQMAMQEMWRIQRQDSRNRPWL</sequence>
<gene>
    <name evidence="1" type="ORF">GXW74_17595</name>
</gene>
<reference evidence="1" key="2">
    <citation type="journal article" date="2021" name="Syst. Appl. Microbiol.">
        <title>Roseomonas hellenica sp. nov., isolated from roots of wild-growing Alkanna tinctoria.</title>
        <authorList>
            <person name="Rat A."/>
            <person name="Naranjo H.D."/>
            <person name="Lebbe L."/>
            <person name="Cnockaert M."/>
            <person name="Krigas N."/>
            <person name="Grigoriadou K."/>
            <person name="Maloupa E."/>
            <person name="Willems A."/>
        </authorList>
    </citation>
    <scope>NUCLEOTIDE SEQUENCE</scope>
    <source>
        <strain evidence="1">LMG 31228</strain>
    </source>
</reference>
<name>A0A9X9XF24_9PROT</name>
<dbReference type="Proteomes" id="UP001138709">
    <property type="component" value="Unassembled WGS sequence"/>
</dbReference>
<evidence type="ECO:0000313" key="1">
    <source>
        <dbReference type="EMBL" id="MBR0682310.1"/>
    </source>
</evidence>
<proteinExistence type="predicted"/>